<dbReference type="EMBL" id="LR797179">
    <property type="protein sequence ID" value="CAB4191910.1"/>
    <property type="molecule type" value="Genomic_DNA"/>
</dbReference>
<evidence type="ECO:0000313" key="2">
    <source>
        <dbReference type="EMBL" id="CAB4191910.1"/>
    </source>
</evidence>
<dbReference type="InterPro" id="IPR046109">
    <property type="entry name" value="DUF6046"/>
</dbReference>
<evidence type="ECO:0000259" key="1">
    <source>
        <dbReference type="Pfam" id="PF19512"/>
    </source>
</evidence>
<name>A0A6J5R3K7_9CAUD</name>
<organism evidence="2">
    <name type="scientific">uncultured Caudovirales phage</name>
    <dbReference type="NCBI Taxonomy" id="2100421"/>
    <lineage>
        <taxon>Viruses</taxon>
        <taxon>Duplodnaviria</taxon>
        <taxon>Heunggongvirae</taxon>
        <taxon>Uroviricota</taxon>
        <taxon>Caudoviricetes</taxon>
        <taxon>Peduoviridae</taxon>
        <taxon>Maltschvirus</taxon>
        <taxon>Maltschvirus maltsch</taxon>
    </lineage>
</organism>
<gene>
    <name evidence="2" type="ORF">UFOVP1230_36</name>
</gene>
<feature type="domain" description="DUF6046" evidence="1">
    <location>
        <begin position="87"/>
        <end position="202"/>
    </location>
</feature>
<proteinExistence type="predicted"/>
<sequence>MSLDAMTNISRADIILKSYALSNLKARFFKFGVPQSDDTIDRVSALGTPVFAPLTIFKGSYIQSDGTQVDYDGFEEGDTEFHALDLALIEVSMAKNIIKTAVAGRNGTIKEYISDGDFSVTIRGALYTEQPNQFPLALVQRMKQICSVPDAISVYSPFLDLFSINSLVIESYSFPQIQASYNMQPFEIKCISDSPVEFKIRTE</sequence>
<dbReference type="Pfam" id="PF19512">
    <property type="entry name" value="DUF6046"/>
    <property type="match status" value="1"/>
</dbReference>
<protein>
    <recommendedName>
        <fullName evidence="1">DUF6046 domain-containing protein</fullName>
    </recommendedName>
</protein>
<reference evidence="2" key="1">
    <citation type="submission" date="2020-05" db="EMBL/GenBank/DDBJ databases">
        <authorList>
            <person name="Chiriac C."/>
            <person name="Salcher M."/>
            <person name="Ghai R."/>
            <person name="Kavagutti S V."/>
        </authorList>
    </citation>
    <scope>NUCLEOTIDE SEQUENCE</scope>
</reference>
<accession>A0A6J5R3K7</accession>